<dbReference type="RefSeq" id="WP_326757562.1">
    <property type="nucleotide sequence ID" value="NZ_CP109135.1"/>
</dbReference>
<proteinExistence type="predicted"/>
<organism evidence="1 2">
    <name type="scientific">Streptomyces phaeochromogenes</name>
    <dbReference type="NCBI Taxonomy" id="1923"/>
    <lineage>
        <taxon>Bacteria</taxon>
        <taxon>Bacillati</taxon>
        <taxon>Actinomycetota</taxon>
        <taxon>Actinomycetes</taxon>
        <taxon>Kitasatosporales</taxon>
        <taxon>Streptomycetaceae</taxon>
        <taxon>Streptomyces</taxon>
        <taxon>Streptomyces phaeochromogenes group</taxon>
    </lineage>
</organism>
<dbReference type="Proteomes" id="UP001340816">
    <property type="component" value="Chromosome"/>
</dbReference>
<name>A0ABZ1H0T1_STRPH</name>
<dbReference type="EMBL" id="CP109135">
    <property type="protein sequence ID" value="WSD12030.1"/>
    <property type="molecule type" value="Genomic_DNA"/>
</dbReference>
<reference evidence="1 2" key="1">
    <citation type="submission" date="2022-10" db="EMBL/GenBank/DDBJ databases">
        <title>The complete genomes of actinobacterial strains from the NBC collection.</title>
        <authorList>
            <person name="Joergensen T.S."/>
            <person name="Alvarez Arevalo M."/>
            <person name="Sterndorff E.B."/>
            <person name="Faurdal D."/>
            <person name="Vuksanovic O."/>
            <person name="Mourched A.-S."/>
            <person name="Charusanti P."/>
            <person name="Shaw S."/>
            <person name="Blin K."/>
            <person name="Weber T."/>
        </authorList>
    </citation>
    <scope>NUCLEOTIDE SEQUENCE [LARGE SCALE GENOMIC DNA]</scope>
    <source>
        <strain evidence="1 2">NBC 01752</strain>
    </source>
</reference>
<sequence>MDEGDGADLIRLIDSDSSVRMRVLGRTSPGDTPYNDYLDAELVITSAFAGGRLRLCLSPEALDDWSTALDELADRQGICWTATGDTEVRIEIDRHFSMSRPIITVDDSGESGVSVRVVLDPGDGWVDELREQLARVRLTWPKEVVKTPRSRNYWR</sequence>
<keyword evidence="2" id="KW-1185">Reference proteome</keyword>
<dbReference type="InterPro" id="IPR046003">
    <property type="entry name" value="DUF5959"/>
</dbReference>
<dbReference type="Pfam" id="PF19384">
    <property type="entry name" value="DUF5959"/>
    <property type="match status" value="1"/>
</dbReference>
<evidence type="ECO:0000313" key="2">
    <source>
        <dbReference type="Proteomes" id="UP001340816"/>
    </source>
</evidence>
<gene>
    <name evidence="1" type="ORF">OHB35_01720</name>
</gene>
<accession>A0ABZ1H0T1</accession>
<protein>
    <submittedName>
        <fullName evidence="1">DUF5959 family protein</fullName>
    </submittedName>
</protein>
<evidence type="ECO:0000313" key="1">
    <source>
        <dbReference type="EMBL" id="WSD12030.1"/>
    </source>
</evidence>